<proteinExistence type="predicted"/>
<keyword evidence="2" id="KW-0255">Endonuclease</keyword>
<dbReference type="GO" id="GO:0016787">
    <property type="term" value="F:hydrolase activity"/>
    <property type="evidence" value="ECO:0007669"/>
    <property type="project" value="UniProtKB-KW"/>
</dbReference>
<evidence type="ECO:0000259" key="5">
    <source>
        <dbReference type="PROSITE" id="PS50830"/>
    </source>
</evidence>
<dbReference type="GO" id="GO:0004519">
    <property type="term" value="F:endonuclease activity"/>
    <property type="evidence" value="ECO:0007669"/>
    <property type="project" value="UniProtKB-KW"/>
</dbReference>
<feature type="domain" description="TNase-like" evidence="5">
    <location>
        <begin position="43"/>
        <end position="165"/>
    </location>
</feature>
<evidence type="ECO:0000313" key="6">
    <source>
        <dbReference type="EMBL" id="KAK4524230.1"/>
    </source>
</evidence>
<feature type="signal peptide" evidence="4">
    <location>
        <begin position="1"/>
        <end position="31"/>
    </location>
</feature>
<evidence type="ECO:0000256" key="4">
    <source>
        <dbReference type="SAM" id="SignalP"/>
    </source>
</evidence>
<keyword evidence="3" id="KW-0378">Hydrolase</keyword>
<sequence length="181" mass="21227">MFKYDPRTAVIATHTFVLSLLLSRSFMPVDASVERKVIEGHVKVVDGDTIRFLHGPRVRLSDIDAPELKQTCLYQKDGRTYPCGKESKETLENIVRNHKVYCESDRLDIYGRWLGTCWTLEQGQKRVNINQKMIQLGEAVSYKGTMMYRLEEQAAKFSKKGIWSSQFQWPWEFRKMKREEV</sequence>
<name>A0AAV9I9X5_9RHOD</name>
<dbReference type="AlphaFoldDB" id="A0AAV9I9X5"/>
<dbReference type="SUPFAM" id="SSF50199">
    <property type="entry name" value="Staphylococcal nuclease"/>
    <property type="match status" value="1"/>
</dbReference>
<dbReference type="Pfam" id="PF00565">
    <property type="entry name" value="SNase"/>
    <property type="match status" value="1"/>
</dbReference>
<feature type="chain" id="PRO_5043317250" description="TNase-like domain-containing protein" evidence="4">
    <location>
        <begin position="32"/>
        <end position="181"/>
    </location>
</feature>
<evidence type="ECO:0000256" key="1">
    <source>
        <dbReference type="ARBA" id="ARBA00022722"/>
    </source>
</evidence>
<keyword evidence="1" id="KW-0540">Nuclease</keyword>
<protein>
    <recommendedName>
        <fullName evidence="5">TNase-like domain-containing protein</fullName>
    </recommendedName>
</protein>
<dbReference type="InterPro" id="IPR016071">
    <property type="entry name" value="Staphylococal_nuclease_OB-fold"/>
</dbReference>
<evidence type="ECO:0000256" key="3">
    <source>
        <dbReference type="ARBA" id="ARBA00022801"/>
    </source>
</evidence>
<accession>A0AAV9I9X5</accession>
<comment type="caution">
    <text evidence="6">The sequence shown here is derived from an EMBL/GenBank/DDBJ whole genome shotgun (WGS) entry which is preliminary data.</text>
</comment>
<dbReference type="Proteomes" id="UP001300502">
    <property type="component" value="Unassembled WGS sequence"/>
</dbReference>
<organism evidence="6 7">
    <name type="scientific">Galdieria yellowstonensis</name>
    <dbReference type="NCBI Taxonomy" id="3028027"/>
    <lineage>
        <taxon>Eukaryota</taxon>
        <taxon>Rhodophyta</taxon>
        <taxon>Bangiophyceae</taxon>
        <taxon>Galdieriales</taxon>
        <taxon>Galdieriaceae</taxon>
        <taxon>Galdieria</taxon>
    </lineage>
</organism>
<evidence type="ECO:0000256" key="2">
    <source>
        <dbReference type="ARBA" id="ARBA00022759"/>
    </source>
</evidence>
<reference evidence="6 7" key="1">
    <citation type="submission" date="2022-07" db="EMBL/GenBank/DDBJ databases">
        <title>Genome-wide signatures of adaptation to extreme environments.</title>
        <authorList>
            <person name="Cho C.H."/>
            <person name="Yoon H.S."/>
        </authorList>
    </citation>
    <scope>NUCLEOTIDE SEQUENCE [LARGE SCALE GENOMIC DNA]</scope>
    <source>
        <strain evidence="6 7">108.79 E11</strain>
    </source>
</reference>
<keyword evidence="4" id="KW-0732">Signal</keyword>
<dbReference type="PANTHER" id="PTHR12302">
    <property type="entry name" value="EBNA2 BINDING PROTEIN P100"/>
    <property type="match status" value="1"/>
</dbReference>
<dbReference type="SMART" id="SM00318">
    <property type="entry name" value="SNc"/>
    <property type="match status" value="1"/>
</dbReference>
<dbReference type="PANTHER" id="PTHR12302:SF3">
    <property type="entry name" value="SERINE_THREONINE-PROTEIN KINASE 31"/>
    <property type="match status" value="1"/>
</dbReference>
<gene>
    <name evidence="6" type="ORF">GAYE_SCF02G2129</name>
</gene>
<dbReference type="InterPro" id="IPR035437">
    <property type="entry name" value="SNase_OB-fold_sf"/>
</dbReference>
<dbReference type="EMBL" id="JANCYU010000022">
    <property type="protein sequence ID" value="KAK4524230.1"/>
    <property type="molecule type" value="Genomic_DNA"/>
</dbReference>
<dbReference type="PROSITE" id="PS50830">
    <property type="entry name" value="TNASE_3"/>
    <property type="match status" value="1"/>
</dbReference>
<evidence type="ECO:0000313" key="7">
    <source>
        <dbReference type="Proteomes" id="UP001300502"/>
    </source>
</evidence>
<keyword evidence="7" id="KW-1185">Reference proteome</keyword>
<dbReference type="Gene3D" id="2.40.50.90">
    <property type="match status" value="1"/>
</dbReference>